<dbReference type="AlphaFoldDB" id="Q8KAW1"/>
<evidence type="ECO:0000256" key="1">
    <source>
        <dbReference type="ARBA" id="ARBA00023002"/>
    </source>
</evidence>
<name>Q8KAW1_CHLTE</name>
<gene>
    <name evidence="3" type="ordered locus">CT2040</name>
</gene>
<dbReference type="EnsemblBacteria" id="AAM73257">
    <property type="protein sequence ID" value="AAM73257"/>
    <property type="gene ID" value="CT2040"/>
</dbReference>
<dbReference type="RefSeq" id="WP_010933695.1">
    <property type="nucleotide sequence ID" value="NC_002932.3"/>
</dbReference>
<organism evidence="3 4">
    <name type="scientific">Chlorobaculum tepidum (strain ATCC 49652 / DSM 12025 / NBRC 103806 / TLS)</name>
    <name type="common">Chlorobium tepidum</name>
    <dbReference type="NCBI Taxonomy" id="194439"/>
    <lineage>
        <taxon>Bacteria</taxon>
        <taxon>Pseudomonadati</taxon>
        <taxon>Chlorobiota</taxon>
        <taxon>Chlorobiia</taxon>
        <taxon>Chlorobiales</taxon>
        <taxon>Chlorobiaceae</taxon>
        <taxon>Chlorobaculum</taxon>
    </lineage>
</organism>
<dbReference type="EMBL" id="AE006470">
    <property type="protein sequence ID" value="AAM73257.1"/>
    <property type="molecule type" value="Genomic_DNA"/>
</dbReference>
<dbReference type="Pfam" id="PF02754">
    <property type="entry name" value="CCG"/>
    <property type="match status" value="2"/>
</dbReference>
<sequence>MKRYAYYQSCINEAMTKEVDRSLGLWQHDLGIEMVKLHESVCCGGSNLDYVSPKQFALVNARNIALAEKQGLDLVVSCNTCLMTIRTAKKKLDESPALRAEVNEILKEEGLEYRGTSDVRHLLWVLIDDVGLDVIRKKVKTPLTKLRIAPFYGCHILRPSTVLGKDDPLEPTSLDLLLDALGAKTIPYEHKNRCCGFHTLLVAEEESLNVAAEALKEAMDKKADFIVTPCPLCHTVLDGYQAKALKHNGLKGAIPVYHLSEVVGLALGYSDRQLGIKRHIVTA</sequence>
<dbReference type="OrthoDB" id="9777685at2"/>
<dbReference type="STRING" id="194439.CT2040"/>
<keyword evidence="1" id="KW-0560">Oxidoreductase</keyword>
<dbReference type="GO" id="GO:0016491">
    <property type="term" value="F:oxidoreductase activity"/>
    <property type="evidence" value="ECO:0007669"/>
    <property type="project" value="UniProtKB-KW"/>
</dbReference>
<dbReference type="PANTHER" id="PTHR42947">
    <property type="entry name" value="COB--COM HETERODISULFIDE REDUCTASE SUBUNIT B 1"/>
    <property type="match status" value="1"/>
</dbReference>
<evidence type="ECO:0000259" key="2">
    <source>
        <dbReference type="Pfam" id="PF02754"/>
    </source>
</evidence>
<dbReference type="eggNOG" id="COG2048">
    <property type="taxonomic scope" value="Bacteria"/>
</dbReference>
<proteinExistence type="predicted"/>
<dbReference type="PATRIC" id="fig|194439.7.peg.1849"/>
<feature type="domain" description="Cysteine-rich" evidence="2">
    <location>
        <begin position="149"/>
        <end position="238"/>
    </location>
</feature>
<dbReference type="InterPro" id="IPR004017">
    <property type="entry name" value="Cys_rich_dom"/>
</dbReference>
<dbReference type="InterPro" id="IPR051278">
    <property type="entry name" value="HdrB/HdrD_reductase"/>
</dbReference>
<dbReference type="PANTHER" id="PTHR42947:SF1">
    <property type="entry name" value="COB--COM HETERODISULFIDE REDUCTASE SUBUNIT B 1"/>
    <property type="match status" value="1"/>
</dbReference>
<evidence type="ECO:0000313" key="4">
    <source>
        <dbReference type="Proteomes" id="UP000001007"/>
    </source>
</evidence>
<dbReference type="KEGG" id="cte:CT2040"/>
<feature type="domain" description="Cysteine-rich" evidence="2">
    <location>
        <begin position="4"/>
        <end position="86"/>
    </location>
</feature>
<reference evidence="3 4" key="1">
    <citation type="journal article" date="2002" name="Proc. Natl. Acad. Sci. U.S.A.">
        <title>The complete genome sequence of Chlorobium tepidum TLS, a photosynthetic, anaerobic, green-sulfur bacterium.</title>
        <authorList>
            <person name="Eisen J.A."/>
            <person name="Nelson K.E."/>
            <person name="Paulsen I.T."/>
            <person name="Heidelberg J.F."/>
            <person name="Wu M."/>
            <person name="Dodson R.J."/>
            <person name="Deboy R."/>
            <person name="Gwinn M.L."/>
            <person name="Nelson W.C."/>
            <person name="Haft D.H."/>
            <person name="Hickey E.K."/>
            <person name="Peterson J.D."/>
            <person name="Durkin A.S."/>
            <person name="Kolonay J.L."/>
            <person name="Yang F."/>
            <person name="Holt I."/>
            <person name="Umayam L.A."/>
            <person name="Mason T."/>
            <person name="Brenner M."/>
            <person name="Shea T.P."/>
            <person name="Parksey D."/>
            <person name="Nierman W.C."/>
            <person name="Feldblyum T.V."/>
            <person name="Hansen C.L."/>
            <person name="Craven M.B."/>
            <person name="Radune D."/>
            <person name="Vamathevan J."/>
            <person name="Khouri H."/>
            <person name="White O."/>
            <person name="Gruber T.M."/>
            <person name="Ketchum K.A."/>
            <person name="Venter J.C."/>
            <person name="Tettelin H."/>
            <person name="Bryant D.A."/>
            <person name="Fraser C.M."/>
        </authorList>
    </citation>
    <scope>NUCLEOTIDE SEQUENCE [LARGE SCALE GENOMIC DNA]</scope>
    <source>
        <strain evidence="4">ATCC 49652 / DSM 12025 / NBRC 103806 / TLS</strain>
    </source>
</reference>
<dbReference type="Gene3D" id="1.20.1050.140">
    <property type="match status" value="1"/>
</dbReference>
<dbReference type="HOGENOM" id="CLU_052147_1_0_10"/>
<dbReference type="Gene3D" id="3.40.50.11810">
    <property type="match status" value="1"/>
</dbReference>
<dbReference type="Proteomes" id="UP000001007">
    <property type="component" value="Chromosome"/>
</dbReference>
<evidence type="ECO:0000313" key="3">
    <source>
        <dbReference type="EMBL" id="AAM73257.1"/>
    </source>
</evidence>
<protein>
    <submittedName>
        <fullName evidence="3">Succinate/fumarate oxidoreductase, putative</fullName>
    </submittedName>
</protein>
<accession>Q8KAW1</accession>
<keyword evidence="4" id="KW-1185">Reference proteome</keyword>